<dbReference type="InterPro" id="IPR022890">
    <property type="entry name" value="Fd--NADP_Rdtase_type_2"/>
</dbReference>
<organism evidence="9 10">
    <name type="scientific">Limosilactobacillus fastidiosus</name>
    <dbReference type="NCBI Taxonomy" id="2759855"/>
    <lineage>
        <taxon>Bacteria</taxon>
        <taxon>Bacillati</taxon>
        <taxon>Bacillota</taxon>
        <taxon>Bacilli</taxon>
        <taxon>Lactobacillales</taxon>
        <taxon>Lactobacillaceae</taxon>
        <taxon>Limosilactobacillus</taxon>
    </lineage>
</organism>
<name>A0A7W3TYV0_9LACO</name>
<reference evidence="10 11" key="1">
    <citation type="submission" date="2020-07" db="EMBL/GenBank/DDBJ databases">
        <title>Description of Limosilactobacillus balticus sp. nov., Limosilactobacillus agrestis sp. nov., Limosilactobacillus albertensis sp. nov., Limosilactobacillus rudii sp. nov., Limosilactobacillus fastidiosus sp. nov., five novel Limosilactobacillus species isolated from the vertebrate gastrointestinal tract, and proposal of 6 subspecies of Limosilactobacillus reuteri adapted to the gastrointestinal tract of specific vertebrate hosts.</title>
        <authorList>
            <person name="Li F."/>
            <person name="Cheng C."/>
            <person name="Zheng J."/>
            <person name="Quevedo R.M."/>
            <person name="Li J."/>
            <person name="Roos S."/>
            <person name="Gaenzle M.G."/>
            <person name="Walter J."/>
        </authorList>
    </citation>
    <scope>NUCLEOTIDE SEQUENCE [LARGE SCALE GENOMIC DNA]</scope>
    <source>
        <strain evidence="9 10">WF-MA3-C</strain>
        <strain evidence="8 11">WF-MO7-1</strain>
    </source>
</reference>
<evidence type="ECO:0000256" key="2">
    <source>
        <dbReference type="ARBA" id="ARBA00022630"/>
    </source>
</evidence>
<evidence type="ECO:0000259" key="7">
    <source>
        <dbReference type="Pfam" id="PF07992"/>
    </source>
</evidence>
<dbReference type="PRINTS" id="PR00469">
    <property type="entry name" value="PNDRDTASEII"/>
</dbReference>
<dbReference type="AlphaFoldDB" id="A0A7W3TYV0"/>
<dbReference type="PANTHER" id="PTHR48105">
    <property type="entry name" value="THIOREDOXIN REDUCTASE 1-RELATED-RELATED"/>
    <property type="match status" value="1"/>
</dbReference>
<dbReference type="GO" id="GO:0050660">
    <property type="term" value="F:flavin adenine dinucleotide binding"/>
    <property type="evidence" value="ECO:0007669"/>
    <property type="project" value="UniProtKB-UniRule"/>
</dbReference>
<feature type="binding site" evidence="6">
    <location>
        <position position="285"/>
    </location>
    <ligand>
        <name>FAD</name>
        <dbReference type="ChEBI" id="CHEBI:57692"/>
    </ligand>
</feature>
<feature type="binding site" evidence="6">
    <location>
        <position position="326"/>
    </location>
    <ligand>
        <name>FAD</name>
        <dbReference type="ChEBI" id="CHEBI:57692"/>
    </ligand>
</feature>
<feature type="binding site" evidence="6">
    <location>
        <position position="42"/>
    </location>
    <ligand>
        <name>FAD</name>
        <dbReference type="ChEBI" id="CHEBI:57692"/>
    </ligand>
</feature>
<dbReference type="InterPro" id="IPR050097">
    <property type="entry name" value="Ferredoxin-NADP_redctase_2"/>
</dbReference>
<evidence type="ECO:0000313" key="9">
    <source>
        <dbReference type="EMBL" id="MBB1085824.1"/>
    </source>
</evidence>
<feature type="binding site" evidence="6">
    <location>
        <position position="121"/>
    </location>
    <ligand>
        <name>FAD</name>
        <dbReference type="ChEBI" id="CHEBI:57692"/>
    </ligand>
</feature>
<dbReference type="SUPFAM" id="SSF51905">
    <property type="entry name" value="FAD/NAD(P)-binding domain"/>
    <property type="match status" value="1"/>
</dbReference>
<evidence type="ECO:0000256" key="3">
    <source>
        <dbReference type="ARBA" id="ARBA00022827"/>
    </source>
</evidence>
<dbReference type="Gene3D" id="3.50.50.60">
    <property type="entry name" value="FAD/NAD(P)-binding domain"/>
    <property type="match status" value="2"/>
</dbReference>
<keyword evidence="2 6" id="KW-0285">Flavoprotein</keyword>
<dbReference type="EC" id="1.18.1.2" evidence="6"/>
<evidence type="ECO:0000313" key="11">
    <source>
        <dbReference type="Proteomes" id="UP000544052"/>
    </source>
</evidence>
<evidence type="ECO:0000313" key="10">
    <source>
        <dbReference type="Proteomes" id="UP000518255"/>
    </source>
</evidence>
<comment type="catalytic activity">
    <reaction evidence="6">
        <text>2 reduced [2Fe-2S]-[ferredoxin] + NADP(+) + H(+) = 2 oxidized [2Fe-2S]-[ferredoxin] + NADPH</text>
        <dbReference type="Rhea" id="RHEA:20125"/>
        <dbReference type="Rhea" id="RHEA-COMP:10000"/>
        <dbReference type="Rhea" id="RHEA-COMP:10001"/>
        <dbReference type="ChEBI" id="CHEBI:15378"/>
        <dbReference type="ChEBI" id="CHEBI:33737"/>
        <dbReference type="ChEBI" id="CHEBI:33738"/>
        <dbReference type="ChEBI" id="CHEBI:57783"/>
        <dbReference type="ChEBI" id="CHEBI:58349"/>
        <dbReference type="EC" id="1.18.1.2"/>
    </reaction>
</comment>
<sequence length="335" mass="36633">MAKMYDITIIGGGPAGMFAAFYCGLHELNAQLIESLPQLGGQVNALYPEKQIWDVAGLPGVTGRELVEQLQKQIAVAPIDQFTGETVEDVVKEADGTFTIKSANRVSRSRAIVIALGNGAFKPRKLALEGAEELEGQQLHYFVTHRDNFVNKRVAVLGGGNSAIDIALMLEPVAKQVSLIHRRDQFRGMEHSVSLLRKSNVDLVTPFLPKKLQVESDHSVTLKLKRMRSDEMTALNVDRLVVNYGFTSNNAALEQWSLDLAAEHHLIKVDSTMQTNIDGVYAIGDGITYPGKTALIATAFGEAPIAITALAKKLYPEKRLATHSSSMKIQTPKKD</sequence>
<keyword evidence="11" id="KW-1185">Reference proteome</keyword>
<feature type="binding site" evidence="6">
    <location>
        <position position="87"/>
    </location>
    <ligand>
        <name>FAD</name>
        <dbReference type="ChEBI" id="CHEBI:57692"/>
    </ligand>
</feature>
<proteinExistence type="inferred from homology"/>
<dbReference type="Pfam" id="PF07992">
    <property type="entry name" value="Pyr_redox_2"/>
    <property type="match status" value="1"/>
</dbReference>
<keyword evidence="4 6" id="KW-0521">NADP</keyword>
<gene>
    <name evidence="9" type="ORF">H5R63_03305</name>
    <name evidence="8" type="ORF">H5R64_06895</name>
</gene>
<dbReference type="PRINTS" id="PR00368">
    <property type="entry name" value="FADPNR"/>
</dbReference>
<protein>
    <recommendedName>
        <fullName evidence="6">Ferredoxin--NADP reductase</fullName>
        <shortName evidence="6">FNR</shortName>
        <shortName evidence="6">Fd-NADP(+) reductase</shortName>
        <ecNumber evidence="6">1.18.1.2</ecNumber>
    </recommendedName>
</protein>
<dbReference type="InterPro" id="IPR023753">
    <property type="entry name" value="FAD/NAD-binding_dom"/>
</dbReference>
<dbReference type="EMBL" id="JACIUY010000048">
    <property type="protein sequence ID" value="MBB1085824.1"/>
    <property type="molecule type" value="Genomic_DNA"/>
</dbReference>
<evidence type="ECO:0000256" key="1">
    <source>
        <dbReference type="ARBA" id="ARBA00011738"/>
    </source>
</evidence>
<evidence type="ECO:0000256" key="4">
    <source>
        <dbReference type="ARBA" id="ARBA00022857"/>
    </source>
</evidence>
<evidence type="ECO:0000313" key="8">
    <source>
        <dbReference type="EMBL" id="MBB1063484.1"/>
    </source>
</evidence>
<comment type="similarity">
    <text evidence="6">Belongs to the ferredoxin--NADP reductase type 2 family.</text>
</comment>
<dbReference type="RefSeq" id="WP_182580735.1">
    <property type="nucleotide sequence ID" value="NZ_JACIUY010000048.1"/>
</dbReference>
<accession>A0A7W3TYV0</accession>
<feature type="binding site" evidence="6">
    <location>
        <position position="34"/>
    </location>
    <ligand>
        <name>FAD</name>
        <dbReference type="ChEBI" id="CHEBI:57692"/>
    </ligand>
</feature>
<dbReference type="HAMAP" id="MF_01685">
    <property type="entry name" value="FENR2"/>
    <property type="match status" value="1"/>
</dbReference>
<comment type="caution">
    <text evidence="6">Lacks conserved residue(s) required for the propagation of feature annotation.</text>
</comment>
<dbReference type="Proteomes" id="UP000518255">
    <property type="component" value="Unassembled WGS sequence"/>
</dbReference>
<evidence type="ECO:0000256" key="6">
    <source>
        <dbReference type="HAMAP-Rule" id="MF_01685"/>
    </source>
</evidence>
<comment type="caution">
    <text evidence="9">The sequence shown here is derived from an EMBL/GenBank/DDBJ whole genome shotgun (WGS) entry which is preliminary data.</text>
</comment>
<feature type="domain" description="FAD/NAD(P)-binding" evidence="7">
    <location>
        <begin position="5"/>
        <end position="300"/>
    </location>
</feature>
<evidence type="ECO:0000256" key="5">
    <source>
        <dbReference type="ARBA" id="ARBA00023002"/>
    </source>
</evidence>
<comment type="subunit">
    <text evidence="1 6">Homodimer.</text>
</comment>
<feature type="binding site" evidence="6">
    <location>
        <position position="47"/>
    </location>
    <ligand>
        <name>FAD</name>
        <dbReference type="ChEBI" id="CHEBI:57692"/>
    </ligand>
</feature>
<dbReference type="GO" id="GO:0004324">
    <property type="term" value="F:ferredoxin-NADP+ reductase activity"/>
    <property type="evidence" value="ECO:0007669"/>
    <property type="project" value="UniProtKB-UniRule"/>
</dbReference>
<comment type="cofactor">
    <cofactor evidence="6">
        <name>FAD</name>
        <dbReference type="ChEBI" id="CHEBI:57692"/>
    </cofactor>
    <text evidence="6">Binds 1 FAD per subunit.</text>
</comment>
<dbReference type="Proteomes" id="UP000544052">
    <property type="component" value="Unassembled WGS sequence"/>
</dbReference>
<keyword evidence="5 6" id="KW-0560">Oxidoreductase</keyword>
<keyword evidence="3 6" id="KW-0274">FAD</keyword>
<dbReference type="EMBL" id="JACIUZ010000041">
    <property type="protein sequence ID" value="MBB1063484.1"/>
    <property type="molecule type" value="Genomic_DNA"/>
</dbReference>
<dbReference type="GO" id="GO:0050661">
    <property type="term" value="F:NADP binding"/>
    <property type="evidence" value="ECO:0007669"/>
    <property type="project" value="UniProtKB-UniRule"/>
</dbReference>
<dbReference type="InterPro" id="IPR036188">
    <property type="entry name" value="FAD/NAD-bd_sf"/>
</dbReference>